<dbReference type="InterPro" id="IPR002545">
    <property type="entry name" value="CheW-lke_dom"/>
</dbReference>
<dbReference type="SMART" id="SM00260">
    <property type="entry name" value="CheW"/>
    <property type="match status" value="1"/>
</dbReference>
<evidence type="ECO:0000313" key="4">
    <source>
        <dbReference type="Proteomes" id="UP000317835"/>
    </source>
</evidence>
<dbReference type="Gene3D" id="2.40.50.180">
    <property type="entry name" value="CheA-289, Domain 4"/>
    <property type="match status" value="1"/>
</dbReference>
<name>A0A518H7N1_9BACT</name>
<dbReference type="InterPro" id="IPR039315">
    <property type="entry name" value="CheW"/>
</dbReference>
<dbReference type="PANTHER" id="PTHR22617">
    <property type="entry name" value="CHEMOTAXIS SENSOR HISTIDINE KINASE-RELATED"/>
    <property type="match status" value="1"/>
</dbReference>
<dbReference type="InterPro" id="IPR036061">
    <property type="entry name" value="CheW-like_dom_sf"/>
</dbReference>
<dbReference type="CDD" id="cd00732">
    <property type="entry name" value="CheW"/>
    <property type="match status" value="1"/>
</dbReference>
<reference evidence="3 4" key="1">
    <citation type="submission" date="2019-02" db="EMBL/GenBank/DDBJ databases">
        <title>Deep-cultivation of Planctomycetes and their phenomic and genomic characterization uncovers novel biology.</title>
        <authorList>
            <person name="Wiegand S."/>
            <person name="Jogler M."/>
            <person name="Boedeker C."/>
            <person name="Pinto D."/>
            <person name="Vollmers J."/>
            <person name="Rivas-Marin E."/>
            <person name="Kohn T."/>
            <person name="Peeters S.H."/>
            <person name="Heuer A."/>
            <person name="Rast P."/>
            <person name="Oberbeckmann S."/>
            <person name="Bunk B."/>
            <person name="Jeske O."/>
            <person name="Meyerdierks A."/>
            <person name="Storesund J.E."/>
            <person name="Kallscheuer N."/>
            <person name="Luecker S."/>
            <person name="Lage O.M."/>
            <person name="Pohl T."/>
            <person name="Merkel B.J."/>
            <person name="Hornburger P."/>
            <person name="Mueller R.-W."/>
            <person name="Bruemmer F."/>
            <person name="Labrenz M."/>
            <person name="Spormann A.M."/>
            <person name="Op den Camp H."/>
            <person name="Overmann J."/>
            <person name="Amann R."/>
            <person name="Jetten M.S.M."/>
            <person name="Mascher T."/>
            <person name="Medema M.H."/>
            <person name="Devos D.P."/>
            <person name="Kaster A.-K."/>
            <person name="Ovreas L."/>
            <person name="Rohde M."/>
            <person name="Galperin M.Y."/>
            <person name="Jogler C."/>
        </authorList>
    </citation>
    <scope>NUCLEOTIDE SEQUENCE [LARGE SCALE GENOMIC DNA]</scope>
    <source>
        <strain evidence="3 4">ElP</strain>
    </source>
</reference>
<dbReference type="AlphaFoldDB" id="A0A518H7N1"/>
<dbReference type="RefSeq" id="WP_145273799.1">
    <property type="nucleotide sequence ID" value="NZ_CP036426.1"/>
</dbReference>
<keyword evidence="4" id="KW-1185">Reference proteome</keyword>
<feature type="region of interest" description="Disordered" evidence="1">
    <location>
        <begin position="162"/>
        <end position="183"/>
    </location>
</feature>
<dbReference type="EMBL" id="CP036426">
    <property type="protein sequence ID" value="QDV36852.1"/>
    <property type="molecule type" value="Genomic_DNA"/>
</dbReference>
<dbReference type="GO" id="GO:0006935">
    <property type="term" value="P:chemotaxis"/>
    <property type="evidence" value="ECO:0007669"/>
    <property type="project" value="InterPro"/>
</dbReference>
<dbReference type="OrthoDB" id="9794382at2"/>
<dbReference type="Proteomes" id="UP000317835">
    <property type="component" value="Chromosome"/>
</dbReference>
<protein>
    <submittedName>
        <fullName evidence="3">Chemotaxis protein CheW</fullName>
    </submittedName>
</protein>
<evidence type="ECO:0000259" key="2">
    <source>
        <dbReference type="PROSITE" id="PS50851"/>
    </source>
</evidence>
<dbReference type="Gene3D" id="2.30.30.40">
    <property type="entry name" value="SH3 Domains"/>
    <property type="match status" value="1"/>
</dbReference>
<organism evidence="3 4">
    <name type="scientific">Tautonia plasticadhaerens</name>
    <dbReference type="NCBI Taxonomy" id="2527974"/>
    <lineage>
        <taxon>Bacteria</taxon>
        <taxon>Pseudomonadati</taxon>
        <taxon>Planctomycetota</taxon>
        <taxon>Planctomycetia</taxon>
        <taxon>Isosphaerales</taxon>
        <taxon>Isosphaeraceae</taxon>
        <taxon>Tautonia</taxon>
    </lineage>
</organism>
<sequence length="183" mass="19544">MAPAKTQADARTPSPDQPRADGRLLQFVGFRLDRSDYAVAIRRVQEIILMTPITRLPQTPAEVEGLINLRGSVLPVVNLRTRFGLPPREFDDETRIVVVNVGSRTVGLIVDAVSQVMRVAEDQVQPPPPGVASVAVSAISGLVKEGDRLVITLDVDRLCGDLDAEPMPAGPGSGAVPEPGRTP</sequence>
<dbReference type="GO" id="GO:0005829">
    <property type="term" value="C:cytosol"/>
    <property type="evidence" value="ECO:0007669"/>
    <property type="project" value="TreeGrafter"/>
</dbReference>
<dbReference type="Pfam" id="PF01584">
    <property type="entry name" value="CheW"/>
    <property type="match status" value="1"/>
</dbReference>
<dbReference type="PROSITE" id="PS50851">
    <property type="entry name" value="CHEW"/>
    <property type="match status" value="1"/>
</dbReference>
<dbReference type="PANTHER" id="PTHR22617:SF23">
    <property type="entry name" value="CHEMOTAXIS PROTEIN CHEW"/>
    <property type="match status" value="1"/>
</dbReference>
<feature type="domain" description="CheW-like" evidence="2">
    <location>
        <begin position="24"/>
        <end position="164"/>
    </location>
</feature>
<evidence type="ECO:0000256" key="1">
    <source>
        <dbReference type="SAM" id="MobiDB-lite"/>
    </source>
</evidence>
<evidence type="ECO:0000313" key="3">
    <source>
        <dbReference type="EMBL" id="QDV36852.1"/>
    </source>
</evidence>
<dbReference type="SUPFAM" id="SSF50341">
    <property type="entry name" value="CheW-like"/>
    <property type="match status" value="1"/>
</dbReference>
<proteinExistence type="predicted"/>
<dbReference type="GO" id="GO:0007165">
    <property type="term" value="P:signal transduction"/>
    <property type="evidence" value="ECO:0007669"/>
    <property type="project" value="InterPro"/>
</dbReference>
<dbReference type="KEGG" id="tpla:ElP_47810"/>
<accession>A0A518H7N1</accession>
<gene>
    <name evidence="3" type="primary">cheW</name>
    <name evidence="3" type="ORF">ElP_47810</name>
</gene>